<gene>
    <name evidence="7" type="ORF">N5I07_03605</name>
</gene>
<evidence type="ECO:0000259" key="6">
    <source>
        <dbReference type="PROSITE" id="PS51900"/>
    </source>
</evidence>
<proteinExistence type="predicted"/>
<sequence>MTVRKLSDGSANPWLVEVYPQGRSGPRKRKRFVTKGEALAWERFILDEHQAKPWLGKDAKEHRTLQELIGLWYKLHGQTLKRSEVRLAKLQIICNGMGNPKAIDITPSMWAHYRAKRMAGEIDNGWNVGAKKAITARTVNQELAFLKAVFGELIRLGEWQHAHPLQMTTSIKTPDSEMTFLLPGQIAELLHAAQQYPNPDLALIIKICLATGARWREAEALTTSQVTPYRITYTNTKGNKNRTVPISPVLYDELMAGVKGGCLFTPCYLDFGRALKTTGIELPDGQLTHVLRHTFASHFMMNGGNILVLQKILGHANIRDTMRYAHFAPDHLEEAARLNPLEQWRQNGGATSDYGL</sequence>
<feature type="domain" description="Core-binding (CB)" evidence="6">
    <location>
        <begin position="63"/>
        <end position="154"/>
    </location>
</feature>
<dbReference type="InterPro" id="IPR057084">
    <property type="entry name" value="Int_N"/>
</dbReference>
<feature type="domain" description="Tyr recombinase" evidence="5">
    <location>
        <begin position="176"/>
        <end position="337"/>
    </location>
</feature>
<evidence type="ECO:0000256" key="2">
    <source>
        <dbReference type="ARBA" id="ARBA00023125"/>
    </source>
</evidence>
<dbReference type="InterPro" id="IPR044068">
    <property type="entry name" value="CB"/>
</dbReference>
<dbReference type="InterPro" id="IPR011010">
    <property type="entry name" value="DNA_brk_join_enz"/>
</dbReference>
<evidence type="ECO:0000256" key="1">
    <source>
        <dbReference type="ARBA" id="ARBA00022908"/>
    </source>
</evidence>
<dbReference type="GO" id="GO:0015074">
    <property type="term" value="P:DNA integration"/>
    <property type="evidence" value="ECO:0007669"/>
    <property type="project" value="UniProtKB-KW"/>
</dbReference>
<dbReference type="Gene3D" id="1.10.443.10">
    <property type="entry name" value="Intergrase catalytic core"/>
    <property type="match status" value="1"/>
</dbReference>
<dbReference type="PROSITE" id="PS51900">
    <property type="entry name" value="CB"/>
    <property type="match status" value="1"/>
</dbReference>
<dbReference type="EMBL" id="JAOCFT010000001">
    <property type="protein sequence ID" value="MDH1896703.1"/>
    <property type="molecule type" value="Genomic_DNA"/>
</dbReference>
<dbReference type="InterPro" id="IPR002104">
    <property type="entry name" value="Integrase_catalytic"/>
</dbReference>
<dbReference type="InterPro" id="IPR050090">
    <property type="entry name" value="Tyrosine_recombinase_XerCD"/>
</dbReference>
<dbReference type="Pfam" id="PF00589">
    <property type="entry name" value="Phage_integrase"/>
    <property type="match status" value="1"/>
</dbReference>
<accession>A0AA43AH06</accession>
<evidence type="ECO:0000256" key="3">
    <source>
        <dbReference type="ARBA" id="ARBA00023172"/>
    </source>
</evidence>
<dbReference type="Pfam" id="PF24624">
    <property type="entry name" value="Int_N"/>
    <property type="match status" value="1"/>
</dbReference>
<dbReference type="PROSITE" id="PS51898">
    <property type="entry name" value="TYR_RECOMBINASE"/>
    <property type="match status" value="1"/>
</dbReference>
<dbReference type="RefSeq" id="WP_279977618.1">
    <property type="nucleotide sequence ID" value="NZ_JAOCFT010000001.1"/>
</dbReference>
<evidence type="ECO:0000313" key="8">
    <source>
        <dbReference type="Proteomes" id="UP001160758"/>
    </source>
</evidence>
<dbReference type="GO" id="GO:0003677">
    <property type="term" value="F:DNA binding"/>
    <property type="evidence" value="ECO:0007669"/>
    <property type="project" value="UniProtKB-UniRule"/>
</dbReference>
<dbReference type="PANTHER" id="PTHR30349:SF93">
    <property type="entry name" value="FELS-2 PROPHAGE PROTEIN"/>
    <property type="match status" value="1"/>
</dbReference>
<dbReference type="SUPFAM" id="SSF56349">
    <property type="entry name" value="DNA breaking-rejoining enzymes"/>
    <property type="match status" value="1"/>
</dbReference>
<evidence type="ECO:0000256" key="4">
    <source>
        <dbReference type="PROSITE-ProRule" id="PRU01248"/>
    </source>
</evidence>
<dbReference type="InterPro" id="IPR013762">
    <property type="entry name" value="Integrase-like_cat_sf"/>
</dbReference>
<dbReference type="AlphaFoldDB" id="A0AA43AH06"/>
<name>A0AA43AH06_AERCA</name>
<dbReference type="CDD" id="cd00796">
    <property type="entry name" value="INT_Rci_Hp1_C"/>
    <property type="match status" value="1"/>
</dbReference>
<evidence type="ECO:0000259" key="5">
    <source>
        <dbReference type="PROSITE" id="PS51898"/>
    </source>
</evidence>
<dbReference type="GO" id="GO:0006310">
    <property type="term" value="P:DNA recombination"/>
    <property type="evidence" value="ECO:0007669"/>
    <property type="project" value="UniProtKB-KW"/>
</dbReference>
<keyword evidence="2 4" id="KW-0238">DNA-binding</keyword>
<keyword evidence="3" id="KW-0233">DNA recombination</keyword>
<reference evidence="7" key="1">
    <citation type="submission" date="2022-09" db="EMBL/GenBank/DDBJ databases">
        <title>Intensive care unit water sources are persistently colonized with multi-drug resistant bacteria and are the site of extensive horizontal gene transfer of antibiotic resistance genes.</title>
        <authorList>
            <person name="Diorio-Toth L."/>
        </authorList>
    </citation>
    <scope>NUCLEOTIDE SEQUENCE</scope>
    <source>
        <strain evidence="7">GD03796</strain>
    </source>
</reference>
<dbReference type="Proteomes" id="UP001160758">
    <property type="component" value="Unassembled WGS sequence"/>
</dbReference>
<dbReference type="PANTHER" id="PTHR30349">
    <property type="entry name" value="PHAGE INTEGRASE-RELATED"/>
    <property type="match status" value="1"/>
</dbReference>
<keyword evidence="1" id="KW-0229">DNA integration</keyword>
<comment type="caution">
    <text evidence="7">The sequence shown here is derived from an EMBL/GenBank/DDBJ whole genome shotgun (WGS) entry which is preliminary data.</text>
</comment>
<protein>
    <submittedName>
        <fullName evidence="7">Tyrosine-type recombinase/integrase</fullName>
    </submittedName>
</protein>
<organism evidence="7 8">
    <name type="scientific">Aeromonas caviae</name>
    <name type="common">Aeromonas punctata</name>
    <dbReference type="NCBI Taxonomy" id="648"/>
    <lineage>
        <taxon>Bacteria</taxon>
        <taxon>Pseudomonadati</taxon>
        <taxon>Pseudomonadota</taxon>
        <taxon>Gammaproteobacteria</taxon>
        <taxon>Aeromonadales</taxon>
        <taxon>Aeromonadaceae</taxon>
        <taxon>Aeromonas</taxon>
    </lineage>
</organism>
<evidence type="ECO:0000313" key="7">
    <source>
        <dbReference type="EMBL" id="MDH1896703.1"/>
    </source>
</evidence>